<dbReference type="AlphaFoldDB" id="A0A0A3ZCR2"/>
<dbReference type="RefSeq" id="WP_034888502.1">
    <property type="nucleotide sequence ID" value="NZ_JRUQ01000016.1"/>
</dbReference>
<evidence type="ECO:0000313" key="5">
    <source>
        <dbReference type="Proteomes" id="UP000030351"/>
    </source>
</evidence>
<reference evidence="4 5" key="1">
    <citation type="submission" date="2014-10" db="EMBL/GenBank/DDBJ databases">
        <title>Genome sequence of Erwinia typographi M043b.</title>
        <authorList>
            <person name="Chan K.-G."/>
            <person name="Tan W.-S."/>
        </authorList>
    </citation>
    <scope>NUCLEOTIDE SEQUENCE [LARGE SCALE GENOMIC DNA]</scope>
    <source>
        <strain evidence="4 5">M043b</strain>
    </source>
</reference>
<keyword evidence="1" id="KW-0328">Glycosyltransferase</keyword>
<dbReference type="GO" id="GO:0016758">
    <property type="term" value="F:hexosyltransferase activity"/>
    <property type="evidence" value="ECO:0007669"/>
    <property type="project" value="UniProtKB-ARBA"/>
</dbReference>
<dbReference type="STRING" id="371042.NG99_03605"/>
<dbReference type="Proteomes" id="UP000030351">
    <property type="component" value="Unassembled WGS sequence"/>
</dbReference>
<dbReference type="InterPro" id="IPR001173">
    <property type="entry name" value="Glyco_trans_2-like"/>
</dbReference>
<protein>
    <submittedName>
        <fullName evidence="4">Glycosyl transferase</fullName>
    </submittedName>
</protein>
<dbReference type="InterPro" id="IPR029044">
    <property type="entry name" value="Nucleotide-diphossugar_trans"/>
</dbReference>
<proteinExistence type="predicted"/>
<keyword evidence="2 4" id="KW-0808">Transferase</keyword>
<dbReference type="Pfam" id="PF00535">
    <property type="entry name" value="Glycos_transf_2"/>
    <property type="match status" value="1"/>
</dbReference>
<dbReference type="CDD" id="cd00761">
    <property type="entry name" value="Glyco_tranf_GTA_type"/>
    <property type="match status" value="1"/>
</dbReference>
<gene>
    <name evidence="4" type="ORF">NG99_03605</name>
</gene>
<sequence>MKPHSESSAPELSVIIPMYNAGKSFEAFMASLLAQTLPSIEIIIVNDGSTDESAGMAHHYAAQYAHVQVIDQQNGGVSRARNAGMAMAKGQYVTFPDADDKLAPEMYSRLMAMAKADDLDIAQCNAERVFWGGDKAKPLIPTDRLRSTSVLSGAEWLSKALATNRYLHVVWLGIYRRSLINDLNLQFEPGLHHQDIPWTTELMLNARRVRYSEEVMYRYYVHDLSISNQKRTGARNVEYQRHYLKIARMLDEINQRYKSKVRISAPLYRQVTKEALTVCHSIRREPDAEARQMMIAYLIASKTPGRMLRNARGLRQWYQLLLWLSRIYRWRKA</sequence>
<dbReference type="Gene3D" id="3.90.550.10">
    <property type="entry name" value="Spore Coat Polysaccharide Biosynthesis Protein SpsA, Chain A"/>
    <property type="match status" value="1"/>
</dbReference>
<dbReference type="EMBL" id="JRUQ01000016">
    <property type="protein sequence ID" value="KGT95431.1"/>
    <property type="molecule type" value="Genomic_DNA"/>
</dbReference>
<comment type="caution">
    <text evidence="4">The sequence shown here is derived from an EMBL/GenBank/DDBJ whole genome shotgun (WGS) entry which is preliminary data.</text>
</comment>
<accession>A0A0A3ZCR2</accession>
<dbReference type="OrthoDB" id="6813549at2"/>
<dbReference type="PANTHER" id="PTHR22916">
    <property type="entry name" value="GLYCOSYLTRANSFERASE"/>
    <property type="match status" value="1"/>
</dbReference>
<evidence type="ECO:0000256" key="2">
    <source>
        <dbReference type="ARBA" id="ARBA00022679"/>
    </source>
</evidence>
<dbReference type="SUPFAM" id="SSF53448">
    <property type="entry name" value="Nucleotide-diphospho-sugar transferases"/>
    <property type="match status" value="1"/>
</dbReference>
<keyword evidence="5" id="KW-1185">Reference proteome</keyword>
<evidence type="ECO:0000256" key="1">
    <source>
        <dbReference type="ARBA" id="ARBA00022676"/>
    </source>
</evidence>
<dbReference type="eggNOG" id="COG1216">
    <property type="taxonomic scope" value="Bacteria"/>
</dbReference>
<evidence type="ECO:0000313" key="4">
    <source>
        <dbReference type="EMBL" id="KGT95431.1"/>
    </source>
</evidence>
<dbReference type="PANTHER" id="PTHR22916:SF51">
    <property type="entry name" value="GLYCOSYLTRANSFERASE EPSH-RELATED"/>
    <property type="match status" value="1"/>
</dbReference>
<feature type="domain" description="Glycosyltransferase 2-like" evidence="3">
    <location>
        <begin position="13"/>
        <end position="140"/>
    </location>
</feature>
<organism evidence="4 5">
    <name type="scientific">Erwinia typographi</name>
    <dbReference type="NCBI Taxonomy" id="371042"/>
    <lineage>
        <taxon>Bacteria</taxon>
        <taxon>Pseudomonadati</taxon>
        <taxon>Pseudomonadota</taxon>
        <taxon>Gammaproteobacteria</taxon>
        <taxon>Enterobacterales</taxon>
        <taxon>Erwiniaceae</taxon>
        <taxon>Erwinia</taxon>
    </lineage>
</organism>
<name>A0A0A3ZCR2_9GAMM</name>
<evidence type="ECO:0000259" key="3">
    <source>
        <dbReference type="Pfam" id="PF00535"/>
    </source>
</evidence>
<dbReference type="NCBIfam" id="NF007482">
    <property type="entry name" value="PRK10073.1"/>
    <property type="match status" value="1"/>
</dbReference>